<evidence type="ECO:0000313" key="5">
    <source>
        <dbReference type="Ensembl" id="ENSDARP00000093530"/>
    </source>
</evidence>
<dbReference type="RefSeq" id="XP_068079581.1">
    <property type="nucleotide sequence ID" value="XM_068223480.1"/>
</dbReference>
<dbReference type="HOGENOM" id="CLU_078349_0_0_1"/>
<dbReference type="GO" id="GO:0030246">
    <property type="term" value="F:carbohydrate binding"/>
    <property type="evidence" value="ECO:0007669"/>
    <property type="project" value="UniProtKB-KW"/>
</dbReference>
<keyword evidence="9" id="KW-1267">Proteomics identification</keyword>
<dbReference type="OrthoDB" id="1100386at2759"/>
<reference evidence="7" key="3">
    <citation type="submission" date="2025-04" db="UniProtKB">
        <authorList>
            <consortium name="RefSeq"/>
        </authorList>
    </citation>
    <scope>IDENTIFICATION</scope>
    <source>
        <strain evidence="7">Tuebingen</strain>
    </source>
</reference>
<evidence type="ECO:0000259" key="4">
    <source>
        <dbReference type="PROSITE" id="PS50228"/>
    </source>
</evidence>
<dbReference type="OMA" id="NYGRTEN"/>
<protein>
    <submittedName>
        <fullName evidence="7">Uncharacterized protein isoform X1</fullName>
    </submittedName>
    <submittedName>
        <fullName evidence="5">Zgc:153499</fullName>
    </submittedName>
</protein>
<feature type="domain" description="SUEL-type lectin" evidence="4">
    <location>
        <begin position="132"/>
        <end position="220"/>
    </location>
</feature>
<evidence type="ECO:0007829" key="9">
    <source>
        <dbReference type="PeptideAtlas" id="F1R0Y8"/>
    </source>
</evidence>
<sequence length="220" mass="24403">MGFLTAVLFLVLMNCSLLKSKPAIVNYRTVLKKYSQMTCVDSDLHLRCGTGVISVISATFGRRSTDTCGPARPQNFMLTTRCSKDTPPVDKWCNGLSDCVVSKDRLASDPCIHAFKYYITTYTCIPAETSVTCEGEQSILKCVGHAKIQIIAANYGRTDGTTCPTKRRRPNTNCSSPNSLDIVSNRCEGRKRCTISASNDVFSDPCVNTRKYLWIVYYCV</sequence>
<accession>A0A286Y8S5</accession>
<proteinExistence type="evidence at protein level"/>
<dbReference type="Ensembl" id="ENSDART00000178144.2">
    <property type="protein sequence ID" value="ENSDARP00000143355.1"/>
    <property type="gene ID" value="ENSDARG00000070166.7"/>
</dbReference>
<feature type="domain" description="SUEL-type lectin" evidence="4">
    <location>
        <begin position="38"/>
        <end position="125"/>
    </location>
</feature>
<evidence type="ECO:0000256" key="1">
    <source>
        <dbReference type="ARBA" id="ARBA00022734"/>
    </source>
</evidence>
<dbReference type="Gene3D" id="2.60.120.740">
    <property type="match status" value="2"/>
</dbReference>
<keyword evidence="3" id="KW-0732">Signal</keyword>
<evidence type="ECO:0000256" key="2">
    <source>
        <dbReference type="ARBA" id="ARBA00022737"/>
    </source>
</evidence>
<feature type="signal peptide" evidence="3">
    <location>
        <begin position="1"/>
        <end position="20"/>
    </location>
</feature>
<accession>A0A8M9Q4Q8</accession>
<feature type="chain" id="PRO_5044730503" evidence="3">
    <location>
        <begin position="21"/>
        <end position="220"/>
    </location>
</feature>
<dbReference type="CDD" id="cd22836">
    <property type="entry name" value="Gal_Rha_Lectin_RBL_rpt2"/>
    <property type="match status" value="1"/>
</dbReference>
<dbReference type="ExpressionAtlas" id="F1R0Y8">
    <property type="expression patterns" value="baseline"/>
</dbReference>
<reference evidence="5 6" key="2">
    <citation type="journal article" date="2013" name="Nature">
        <title>The zebrafish reference genome sequence and its relationship to the human genome.</title>
        <authorList>
            <consortium name="Genome Reference Consortium Zebrafish"/>
            <person name="Howe K."/>
            <person name="Clark M.D."/>
            <person name="Torroja C.F."/>
            <person name="Torrance J."/>
            <person name="Berthelot C."/>
            <person name="Muffato M."/>
            <person name="Collins J.E."/>
            <person name="Humphray S."/>
            <person name="McLaren K."/>
            <person name="Matthews L."/>
            <person name="McLaren S."/>
            <person name="Sealy I."/>
            <person name="Caccamo M."/>
            <person name="Churcher C."/>
            <person name="Scott C."/>
            <person name="Barrett J.C."/>
            <person name="Koch R."/>
            <person name="Rauch G.J."/>
            <person name="White S."/>
            <person name="Chow W."/>
            <person name="Kilian B."/>
            <person name="Quintais L.T."/>
            <person name="Guerra-Assuncao J.A."/>
            <person name="Zhou Y."/>
            <person name="Gu Y."/>
            <person name="Yen J."/>
            <person name="Vogel J.H."/>
            <person name="Eyre T."/>
            <person name="Redmond S."/>
            <person name="Banerjee R."/>
            <person name="Chi J."/>
            <person name="Fu B."/>
            <person name="Langley E."/>
            <person name="Maguire S.F."/>
            <person name="Laird G.K."/>
            <person name="Lloyd D."/>
            <person name="Kenyon E."/>
            <person name="Donaldson S."/>
            <person name="Sehra H."/>
            <person name="Almeida-King J."/>
            <person name="Loveland J."/>
            <person name="Trevanion S."/>
            <person name="Jones M."/>
            <person name="Quail M."/>
            <person name="Willey D."/>
            <person name="Hunt A."/>
            <person name="Burton J."/>
            <person name="Sims S."/>
            <person name="McLay K."/>
            <person name="Plumb B."/>
            <person name="Davis J."/>
            <person name="Clee C."/>
            <person name="Oliver K."/>
            <person name="Clark R."/>
            <person name="Riddle C."/>
            <person name="Elliot D."/>
            <person name="Eliott D."/>
            <person name="Threadgold G."/>
            <person name="Harden G."/>
            <person name="Ware D."/>
            <person name="Begum S."/>
            <person name="Mortimore B."/>
            <person name="Mortimer B."/>
            <person name="Kerry G."/>
            <person name="Heath P."/>
            <person name="Phillimore B."/>
            <person name="Tracey A."/>
            <person name="Corby N."/>
            <person name="Dunn M."/>
            <person name="Johnson C."/>
            <person name="Wood J."/>
            <person name="Clark S."/>
            <person name="Pelan S."/>
            <person name="Griffiths G."/>
            <person name="Smith M."/>
            <person name="Glithero R."/>
            <person name="Howden P."/>
            <person name="Barker N."/>
            <person name="Lloyd C."/>
            <person name="Stevens C."/>
            <person name="Harley J."/>
            <person name="Holt K."/>
            <person name="Panagiotidis G."/>
            <person name="Lovell J."/>
            <person name="Beasley H."/>
            <person name="Henderson C."/>
            <person name="Gordon D."/>
            <person name="Auger K."/>
            <person name="Wright D."/>
            <person name="Collins J."/>
            <person name="Raisen C."/>
            <person name="Dyer L."/>
            <person name="Leung K."/>
            <person name="Robertson L."/>
            <person name="Ambridge K."/>
            <person name="Leongamornlert D."/>
            <person name="McGuire S."/>
            <person name="Gilderthorp R."/>
            <person name="Griffiths C."/>
            <person name="Manthravadi D."/>
            <person name="Nichol S."/>
            <person name="Barker G."/>
            <person name="Whitehead S."/>
            <person name="Kay M."/>
            <person name="Brown J."/>
            <person name="Murnane C."/>
            <person name="Gray E."/>
            <person name="Humphries M."/>
            <person name="Sycamore N."/>
            <person name="Barker D."/>
            <person name="Saunders D."/>
            <person name="Wallis J."/>
            <person name="Babbage A."/>
            <person name="Hammond S."/>
            <person name="Mashreghi-Mohammadi M."/>
            <person name="Barr L."/>
            <person name="Martin S."/>
            <person name="Wray P."/>
            <person name="Ellington A."/>
            <person name="Matthews N."/>
            <person name="Ellwood M."/>
            <person name="Woodmansey R."/>
            <person name="Clark G."/>
            <person name="Cooper J."/>
            <person name="Cooper J."/>
            <person name="Tromans A."/>
            <person name="Grafham D."/>
            <person name="Skuce C."/>
            <person name="Pandian R."/>
            <person name="Andrews R."/>
            <person name="Harrison E."/>
            <person name="Kimberley A."/>
            <person name="Garnett J."/>
            <person name="Fosker N."/>
            <person name="Hall R."/>
            <person name="Garner P."/>
            <person name="Kelly D."/>
            <person name="Bird C."/>
            <person name="Palmer S."/>
            <person name="Gehring I."/>
            <person name="Berger A."/>
            <person name="Dooley C.M."/>
            <person name="Ersan-Urun Z."/>
            <person name="Eser C."/>
            <person name="Geiger H."/>
            <person name="Geisler M."/>
            <person name="Karotki L."/>
            <person name="Kirn A."/>
            <person name="Konantz J."/>
            <person name="Konantz M."/>
            <person name="Oberlander M."/>
            <person name="Rudolph-Geiger S."/>
            <person name="Teucke M."/>
            <person name="Lanz C."/>
            <person name="Raddatz G."/>
            <person name="Osoegawa K."/>
            <person name="Zhu B."/>
            <person name="Rapp A."/>
            <person name="Widaa S."/>
            <person name="Langford C."/>
            <person name="Yang F."/>
            <person name="Schuster S.C."/>
            <person name="Carter N.P."/>
            <person name="Harrow J."/>
            <person name="Ning Z."/>
            <person name="Herrero J."/>
            <person name="Searle S.M."/>
            <person name="Enright A."/>
            <person name="Geisler R."/>
            <person name="Plasterk R.H."/>
            <person name="Lee C."/>
            <person name="Westerfield M."/>
            <person name="de Jong P.J."/>
            <person name="Zon L.I."/>
            <person name="Postlethwait J.H."/>
            <person name="Nusslein-Volhard C."/>
            <person name="Hubbard T.J."/>
            <person name="Roest Crollius H."/>
            <person name="Rogers J."/>
            <person name="Stemple D.L."/>
        </authorList>
    </citation>
    <scope>NUCLEOTIDE SEQUENCE [LARGE SCALE GENOMIC DNA]</scope>
    <source>
        <strain evidence="5 6">Tuebingen</strain>
    </source>
</reference>
<keyword evidence="1" id="KW-0430">Lectin</keyword>
<reference evidence="5" key="1">
    <citation type="submission" date="2011-07" db="UniProtKB">
        <authorList>
            <consortium name="Ensembl"/>
        </authorList>
    </citation>
    <scope>IDENTIFICATION</scope>
    <source>
        <strain evidence="5">Tuebingen</strain>
    </source>
</reference>
<accession>F1R0Y8</accession>
<dbReference type="EMBL" id="CU469523">
    <property type="status" value="NOT_ANNOTATED_CDS"/>
    <property type="molecule type" value="Genomic_DNA"/>
</dbReference>
<dbReference type="PROSITE" id="PS50228">
    <property type="entry name" value="SUEL_LECTIN"/>
    <property type="match status" value="2"/>
</dbReference>
<keyword evidence="2" id="KW-0677">Repeat</keyword>
<evidence type="ECO:0000313" key="7">
    <source>
        <dbReference type="RefSeq" id="XP_068079581.1"/>
    </source>
</evidence>
<evidence type="ECO:0000313" key="6">
    <source>
        <dbReference type="Proteomes" id="UP000000437"/>
    </source>
</evidence>
<keyword evidence="6" id="KW-1185">Reference proteome</keyword>
<dbReference type="PANTHER" id="PTHR46780">
    <property type="entry name" value="PROTEIN EVA-1"/>
    <property type="match status" value="1"/>
</dbReference>
<dbReference type="InterPro" id="IPR043159">
    <property type="entry name" value="Lectin_gal-bd_sf"/>
</dbReference>
<dbReference type="GeneTree" id="ENSGT00940000154285"/>
<gene>
    <name evidence="7" type="primary">fi41b10</name>
    <name evidence="7" type="synonym">wu:fi41b10</name>
    <name evidence="7 8" type="ORF">zgc:153499</name>
</gene>
<dbReference type="Pfam" id="PF02140">
    <property type="entry name" value="SUEL_Lectin"/>
    <property type="match status" value="2"/>
</dbReference>
<dbReference type="FunFam" id="2.60.120.740:FF:000001">
    <property type="entry name" value="Adhesion G protein-coupled receptor L2"/>
    <property type="match status" value="1"/>
</dbReference>
<dbReference type="AlphaFoldDB" id="F1R0Y8"/>
<evidence type="ECO:0000256" key="3">
    <source>
        <dbReference type="SAM" id="SignalP"/>
    </source>
</evidence>
<dbReference type="Bgee" id="ENSDARG00000070166">
    <property type="expression patterns" value="Expressed in bone element and 20 other cell types or tissues"/>
</dbReference>
<name>F1R0Y8_DANRE</name>
<evidence type="ECO:0000313" key="8">
    <source>
        <dbReference type="ZFIN" id="ZDB-GENE-060825-234"/>
    </source>
</evidence>
<dbReference type="InterPro" id="IPR000922">
    <property type="entry name" value="Lectin_gal-bd_dom"/>
</dbReference>
<dbReference type="AGR" id="ZFIN:ZDB-GENE-060825-234"/>
<dbReference type="SMR" id="F1R0Y8"/>
<dbReference type="Proteomes" id="UP000000437">
    <property type="component" value="Chromosome 9"/>
</dbReference>
<organism evidence="5">
    <name type="scientific">Danio rerio</name>
    <name type="common">Zebrafish</name>
    <name type="synonym">Brachydanio rerio</name>
    <dbReference type="NCBI Taxonomy" id="7955"/>
    <lineage>
        <taxon>Eukaryota</taxon>
        <taxon>Metazoa</taxon>
        <taxon>Chordata</taxon>
        <taxon>Craniata</taxon>
        <taxon>Vertebrata</taxon>
        <taxon>Euteleostomi</taxon>
        <taxon>Actinopterygii</taxon>
        <taxon>Neopterygii</taxon>
        <taxon>Teleostei</taxon>
        <taxon>Ostariophysi</taxon>
        <taxon>Cypriniformes</taxon>
        <taxon>Danionidae</taxon>
        <taxon>Danioninae</taxon>
        <taxon>Danio</taxon>
    </lineage>
</organism>
<dbReference type="ZFIN" id="ZDB-GENE-060825-234">
    <property type="gene designation" value="zgc:153499"/>
</dbReference>
<dbReference type="Ensembl" id="ENSDART00000102754.5">
    <property type="protein sequence ID" value="ENSDARP00000093530.5"/>
    <property type="gene ID" value="ENSDARG00000070166.7"/>
</dbReference>